<dbReference type="RefSeq" id="XP_002793939.1">
    <property type="nucleotide sequence ID" value="XM_002793893.1"/>
</dbReference>
<feature type="compositionally biased region" description="Polar residues" evidence="1">
    <location>
        <begin position="1"/>
        <end position="17"/>
    </location>
</feature>
<feature type="region of interest" description="Disordered" evidence="1">
    <location>
        <begin position="1"/>
        <end position="26"/>
    </location>
</feature>
<reference evidence="2 3" key="1">
    <citation type="journal article" date="2011" name="PLoS Genet.">
        <title>Comparative genomic analysis of human fungal pathogens causing paracoccidioidomycosis.</title>
        <authorList>
            <person name="Desjardins C.A."/>
            <person name="Champion M.D."/>
            <person name="Holder J.W."/>
            <person name="Muszewska A."/>
            <person name="Goldberg J."/>
            <person name="Bailao A.M."/>
            <person name="Brigido M.M."/>
            <person name="Ferreira M.E."/>
            <person name="Garcia A.M."/>
            <person name="Grynberg M."/>
            <person name="Gujja S."/>
            <person name="Heiman D.I."/>
            <person name="Henn M.R."/>
            <person name="Kodira C.D."/>
            <person name="Leon-Narvaez H."/>
            <person name="Longo L.V."/>
            <person name="Ma L.J."/>
            <person name="Malavazi I."/>
            <person name="Matsuo A.L."/>
            <person name="Morais F.V."/>
            <person name="Pereira M."/>
            <person name="Rodriguez-Brito S."/>
            <person name="Sakthikumar S."/>
            <person name="Salem-Izacc S.M."/>
            <person name="Sykes S.M."/>
            <person name="Teixeira M.M."/>
            <person name="Vallejo M.C."/>
            <person name="Walter M.E."/>
            <person name="Yandava C."/>
            <person name="Young S."/>
            <person name="Zeng Q."/>
            <person name="Zucker J."/>
            <person name="Felipe M.S."/>
            <person name="Goldman G.H."/>
            <person name="Haas B.J."/>
            <person name="McEwen J.G."/>
            <person name="Nino-Vega G."/>
            <person name="Puccia R."/>
            <person name="San-Blas G."/>
            <person name="Soares C.M."/>
            <person name="Birren B.W."/>
            <person name="Cuomo C.A."/>
        </authorList>
    </citation>
    <scope>NUCLEOTIDE SEQUENCE [LARGE SCALE GENOMIC DNA]</scope>
    <source>
        <strain evidence="3">ATCC MYA-826 / Pb01</strain>
    </source>
</reference>
<evidence type="ECO:0000313" key="2">
    <source>
        <dbReference type="EMBL" id="EEH33158.1"/>
    </source>
</evidence>
<proteinExistence type="predicted"/>
<protein>
    <submittedName>
        <fullName evidence="2">Uncharacterized protein</fullName>
    </submittedName>
</protein>
<organism evidence="2 3">
    <name type="scientific">Paracoccidioides lutzii (strain ATCC MYA-826 / Pb01)</name>
    <name type="common">Paracoccidioides brasiliensis</name>
    <dbReference type="NCBI Taxonomy" id="502779"/>
    <lineage>
        <taxon>Eukaryota</taxon>
        <taxon>Fungi</taxon>
        <taxon>Dikarya</taxon>
        <taxon>Ascomycota</taxon>
        <taxon>Pezizomycotina</taxon>
        <taxon>Eurotiomycetes</taxon>
        <taxon>Eurotiomycetidae</taxon>
        <taxon>Onygenales</taxon>
        <taxon>Ajellomycetaceae</taxon>
        <taxon>Paracoccidioides</taxon>
    </lineage>
</organism>
<dbReference type="AlphaFoldDB" id="C1H0B7"/>
<sequence>MPNTNHGIRRLSSTSSDVKGGGNTSQQDEIMEIHSQVLKMIEIFERMSAMLETIETRSKEQYLQASWALLLTVQQVPVGSYLAIVVTRPCTSANRNVLLPCGAHGHEQCLWALATSTMFAQLLQETENICWGPYFTLNVFSASRCQLRPVINRMMGVSFAPVAELEPLPPLSTGPVSDSLILRARVVRVLMMEVWRRIV</sequence>
<evidence type="ECO:0000256" key="1">
    <source>
        <dbReference type="SAM" id="MobiDB-lite"/>
    </source>
</evidence>
<dbReference type="Proteomes" id="UP000002059">
    <property type="component" value="Partially assembled WGS sequence"/>
</dbReference>
<dbReference type="HOGENOM" id="CLU_1372587_0_0_1"/>
<dbReference type="GeneID" id="9097021"/>
<name>C1H0B7_PARBA</name>
<accession>C1H0B7</accession>
<keyword evidence="3" id="KW-1185">Reference proteome</keyword>
<evidence type="ECO:0000313" key="3">
    <source>
        <dbReference type="Proteomes" id="UP000002059"/>
    </source>
</evidence>
<dbReference type="VEuPathDB" id="FungiDB:PAAG_04211"/>
<gene>
    <name evidence="2" type="ORF">PAAG_04211</name>
</gene>
<dbReference type="EMBL" id="KN294001">
    <property type="protein sequence ID" value="EEH33158.1"/>
    <property type="molecule type" value="Genomic_DNA"/>
</dbReference>
<dbReference type="KEGG" id="pbl:PAAG_04211"/>